<dbReference type="Gene3D" id="2.160.10.10">
    <property type="entry name" value="Hexapeptide repeat proteins"/>
    <property type="match status" value="1"/>
</dbReference>
<dbReference type="InterPro" id="IPR018357">
    <property type="entry name" value="Hexapep_transf_CS"/>
</dbReference>
<gene>
    <name evidence="7" type="primary">cysE</name>
    <name evidence="7" type="ordered locus">BT9727_4948</name>
</gene>
<dbReference type="InterPro" id="IPR005881">
    <property type="entry name" value="Ser_O-AcTrfase"/>
</dbReference>
<evidence type="ECO:0000256" key="3">
    <source>
        <dbReference type="ARBA" id="ARBA00022679"/>
    </source>
</evidence>
<dbReference type="Proteomes" id="UP000001301">
    <property type="component" value="Chromosome"/>
</dbReference>
<evidence type="ECO:0000313" key="8">
    <source>
        <dbReference type="Proteomes" id="UP000001301"/>
    </source>
</evidence>
<dbReference type="KEGG" id="btk:BT9727_4948"/>
<keyword evidence="6" id="KW-0472">Membrane</keyword>
<evidence type="ECO:0000256" key="1">
    <source>
        <dbReference type="ARBA" id="ARBA00007274"/>
    </source>
</evidence>
<dbReference type="PIRSF" id="PIRSF000441">
    <property type="entry name" value="CysE"/>
    <property type="match status" value="1"/>
</dbReference>
<dbReference type="PROSITE" id="PS00101">
    <property type="entry name" value="HEXAPEP_TRANSFERASES"/>
    <property type="match status" value="1"/>
</dbReference>
<evidence type="ECO:0000256" key="6">
    <source>
        <dbReference type="SAM" id="Phobius"/>
    </source>
</evidence>
<dbReference type="HOGENOM" id="CLU_051638_10_2_9"/>
<keyword evidence="3 7" id="KW-0808">Transferase</keyword>
<evidence type="ECO:0000256" key="5">
    <source>
        <dbReference type="ARBA" id="ARBA00023315"/>
    </source>
</evidence>
<sequence>MNVYKWYKVSRVLYEWKIPFIPGFITYLIRFIFGCYIPFSARIGKRTTLGYGGLGIVIHRRAIIGDNCIINAGVTIGGTSKKNNVPKLGDKVYVGTGAKILGPVSIGNNVVIGANAVVLKDIPDNCMVVGIPAKIVKTDINIDNYL</sequence>
<dbReference type="SUPFAM" id="SSF51161">
    <property type="entry name" value="Trimeric LpxA-like enzymes"/>
    <property type="match status" value="1"/>
</dbReference>
<evidence type="ECO:0000256" key="2">
    <source>
        <dbReference type="ARBA" id="ARBA00018522"/>
    </source>
</evidence>
<organism evidence="7 8">
    <name type="scientific">Bacillus thuringiensis subsp. konkukian (strain 97-27)</name>
    <dbReference type="NCBI Taxonomy" id="281309"/>
    <lineage>
        <taxon>Bacteria</taxon>
        <taxon>Bacillati</taxon>
        <taxon>Bacillota</taxon>
        <taxon>Bacilli</taxon>
        <taxon>Bacillales</taxon>
        <taxon>Bacillaceae</taxon>
        <taxon>Bacillus</taxon>
        <taxon>Bacillus cereus group</taxon>
    </lineage>
</organism>
<keyword evidence="6" id="KW-0812">Transmembrane</keyword>
<dbReference type="InterPro" id="IPR045304">
    <property type="entry name" value="LbH_SAT"/>
</dbReference>
<dbReference type="PATRIC" id="fig|281309.8.peg.5264"/>
<dbReference type="CDD" id="cd03354">
    <property type="entry name" value="LbH_SAT"/>
    <property type="match status" value="1"/>
</dbReference>
<dbReference type="EMBL" id="AE017355">
    <property type="protein sequence ID" value="AAT61138.1"/>
    <property type="molecule type" value="Genomic_DNA"/>
</dbReference>
<proteinExistence type="inferred from homology"/>
<dbReference type="RefSeq" id="WP_001103738.1">
    <property type="nucleotide sequence ID" value="NC_005957.1"/>
</dbReference>
<evidence type="ECO:0000256" key="4">
    <source>
        <dbReference type="ARBA" id="ARBA00022737"/>
    </source>
</evidence>
<dbReference type="InterPro" id="IPR001451">
    <property type="entry name" value="Hexapep"/>
</dbReference>
<keyword evidence="4" id="KW-0677">Repeat</keyword>
<keyword evidence="5 7" id="KW-0012">Acyltransferase</keyword>
<dbReference type="AlphaFoldDB" id="Q6HB19"/>
<feature type="transmembrane region" description="Helical" evidence="6">
    <location>
        <begin position="20"/>
        <end position="39"/>
    </location>
</feature>
<dbReference type="GO" id="GO:0009001">
    <property type="term" value="F:serine O-acetyltransferase activity"/>
    <property type="evidence" value="ECO:0007669"/>
    <property type="project" value="InterPro"/>
</dbReference>
<evidence type="ECO:0000313" key="7">
    <source>
        <dbReference type="EMBL" id="AAT61138.1"/>
    </source>
</evidence>
<dbReference type="InterPro" id="IPR011004">
    <property type="entry name" value="Trimer_LpxA-like_sf"/>
</dbReference>
<dbReference type="PANTHER" id="PTHR42811">
    <property type="entry name" value="SERINE ACETYLTRANSFERASE"/>
    <property type="match status" value="1"/>
</dbReference>
<accession>Q6HB19</accession>
<comment type="similarity">
    <text evidence="1">Belongs to the transferase hexapeptide repeat family.</text>
</comment>
<dbReference type="GO" id="GO:0006535">
    <property type="term" value="P:cysteine biosynthetic process from serine"/>
    <property type="evidence" value="ECO:0007669"/>
    <property type="project" value="InterPro"/>
</dbReference>
<dbReference type="GO" id="GO:0005737">
    <property type="term" value="C:cytoplasm"/>
    <property type="evidence" value="ECO:0007669"/>
    <property type="project" value="InterPro"/>
</dbReference>
<keyword evidence="6" id="KW-1133">Transmembrane helix</keyword>
<name>Q6HB19_BACHK</name>
<protein>
    <recommendedName>
        <fullName evidence="2">Serine acetyltransferase</fullName>
    </recommendedName>
</protein>
<dbReference type="Pfam" id="PF00132">
    <property type="entry name" value="Hexapep"/>
    <property type="match status" value="1"/>
</dbReference>
<reference evidence="7 8" key="1">
    <citation type="journal article" date="2006" name="J. Bacteriol.">
        <title>Pathogenomic sequence analysis of Bacillus cereus and Bacillus thuringiensis isolates closely related to Bacillus anthracis.</title>
        <authorList>
            <person name="Han C.S."/>
            <person name="Xie G."/>
            <person name="Challacombe J.F."/>
            <person name="Altherr M.R."/>
            <person name="Bhotika S.S."/>
            <person name="Brown N."/>
            <person name="Bruce D."/>
            <person name="Campbell C.S."/>
            <person name="Campbell M.L."/>
            <person name="Chen J."/>
            <person name="Chertkov O."/>
            <person name="Cleland C."/>
            <person name="Dimitrijevic M."/>
            <person name="Doggett N.A."/>
            <person name="Fawcett J.J."/>
            <person name="Glavina T."/>
            <person name="Goodwin L.A."/>
            <person name="Green L.D."/>
            <person name="Hill K.K."/>
            <person name="Hitchcock P."/>
            <person name="Jackson P.J."/>
            <person name="Keim P."/>
            <person name="Kewalramani A.R."/>
            <person name="Longmire J."/>
            <person name="Lucas S."/>
            <person name="Malfatti S."/>
            <person name="McMurry K."/>
            <person name="Meincke L.J."/>
            <person name="Misra M."/>
            <person name="Moseman B.L."/>
            <person name="Mundt M."/>
            <person name="Munk A.C."/>
            <person name="Okinaka R.T."/>
            <person name="Parson-Quintana B."/>
            <person name="Reilly L.P."/>
            <person name="Richardson P."/>
            <person name="Robinson D.L."/>
            <person name="Rubin E."/>
            <person name="Saunders E."/>
            <person name="Tapia R."/>
            <person name="Tesmer J.G."/>
            <person name="Thayer N."/>
            <person name="Thompson L.S."/>
            <person name="Tice H."/>
            <person name="Ticknor L.O."/>
            <person name="Wills P.L."/>
            <person name="Brettin T.S."/>
            <person name="Gilna P."/>
        </authorList>
    </citation>
    <scope>NUCLEOTIDE SEQUENCE [LARGE SCALE GENOMIC DNA]</scope>
    <source>
        <strain evidence="7 8">97-27</strain>
    </source>
</reference>